<comment type="caution">
    <text evidence="2">The sequence shown here is derived from an EMBL/GenBank/DDBJ whole genome shotgun (WGS) entry which is preliminary data.</text>
</comment>
<dbReference type="RefSeq" id="WP_132706033.1">
    <property type="nucleotide sequence ID" value="NZ_SMGI01000006.1"/>
</dbReference>
<sequence length="121" mass="14359">MEKILIRVIDFTEYPGVRYKHQGNNDSGEDFYYEVIKPAFEKALNQEKILSVDLDGTAGYASSFLDESFGNLVYDFPFEEIKTHLEIKSFEEPDWIDVIFKETLKDWKRKKDENQPRKPER</sequence>
<proteinExistence type="predicted"/>
<dbReference type="EMBL" id="SMGI01000006">
    <property type="protein sequence ID" value="TCK64680.1"/>
    <property type="molecule type" value="Genomic_DNA"/>
</dbReference>
<name>A0A4R1KJV6_9FLAO</name>
<evidence type="ECO:0000259" key="1">
    <source>
        <dbReference type="Pfam" id="PF14213"/>
    </source>
</evidence>
<reference evidence="2 3" key="1">
    <citation type="journal article" date="2015" name="Stand. Genomic Sci.">
        <title>Genomic Encyclopedia of Bacterial and Archaeal Type Strains, Phase III: the genomes of soil and plant-associated and newly described type strains.</title>
        <authorList>
            <person name="Whitman W.B."/>
            <person name="Woyke T."/>
            <person name="Klenk H.P."/>
            <person name="Zhou Y."/>
            <person name="Lilburn T.G."/>
            <person name="Beck B.J."/>
            <person name="De Vos P."/>
            <person name="Vandamme P."/>
            <person name="Eisen J.A."/>
            <person name="Garrity G."/>
            <person name="Hugenholtz P."/>
            <person name="Kyrpides N.C."/>
        </authorList>
    </citation>
    <scope>NUCLEOTIDE SEQUENCE [LARGE SCALE GENOMIC DNA]</scope>
    <source>
        <strain evidence="2 3">CECT 8445</strain>
    </source>
</reference>
<dbReference type="Pfam" id="PF14213">
    <property type="entry name" value="DUF4325"/>
    <property type="match status" value="1"/>
</dbReference>
<organism evidence="2 3">
    <name type="scientific">Winogradskyella wandonensis</name>
    <dbReference type="NCBI Taxonomy" id="1442586"/>
    <lineage>
        <taxon>Bacteria</taxon>
        <taxon>Pseudomonadati</taxon>
        <taxon>Bacteroidota</taxon>
        <taxon>Flavobacteriia</taxon>
        <taxon>Flavobacteriales</taxon>
        <taxon>Flavobacteriaceae</taxon>
        <taxon>Winogradskyella</taxon>
    </lineage>
</organism>
<dbReference type="Proteomes" id="UP000295714">
    <property type="component" value="Unassembled WGS sequence"/>
</dbReference>
<keyword evidence="3" id="KW-1185">Reference proteome</keyword>
<evidence type="ECO:0000313" key="2">
    <source>
        <dbReference type="EMBL" id="TCK64680.1"/>
    </source>
</evidence>
<dbReference type="AlphaFoldDB" id="A0A4R1KJV6"/>
<dbReference type="InterPro" id="IPR025474">
    <property type="entry name" value="DUF4325"/>
</dbReference>
<accession>A0A4R1KJV6</accession>
<feature type="domain" description="DUF4325" evidence="1">
    <location>
        <begin position="27"/>
        <end position="95"/>
    </location>
</feature>
<gene>
    <name evidence="2" type="ORF">DFQ05_2663</name>
</gene>
<protein>
    <submittedName>
        <fullName evidence="2">Uncharacterized protein DUF4325</fullName>
    </submittedName>
</protein>
<evidence type="ECO:0000313" key="3">
    <source>
        <dbReference type="Proteomes" id="UP000295714"/>
    </source>
</evidence>
<dbReference type="OrthoDB" id="1551124at2"/>